<sequence>MCAMFWESPDGKIKKTILSPGTPENKPVEGTECKLEITNVSEDLSQYSSITIGDVDSDLGRQFEICVTTMFPGEVSKFQIKLDRVVSFTLKLSKMEFNGFLFEWNARKKCDYANFQKEKGKVHFSEGNLREAGFRFNKGLKIALSIPINCEEPPDEIDGVSIEEINQVKATLYNNLASCFFKKEQWLLVIDYCDKVFVYDKDNIKGCYKAAVAYIKDRNFEKADEYLKKVLEREPHNKAAIVHHEFVKIKLKEAEEKSNLLAKKMIGDILHV</sequence>
<organism evidence="3 4">
    <name type="scientific">Cryptolaemus montrouzieri</name>
    <dbReference type="NCBI Taxonomy" id="559131"/>
    <lineage>
        <taxon>Eukaryota</taxon>
        <taxon>Metazoa</taxon>
        <taxon>Ecdysozoa</taxon>
        <taxon>Arthropoda</taxon>
        <taxon>Hexapoda</taxon>
        <taxon>Insecta</taxon>
        <taxon>Pterygota</taxon>
        <taxon>Neoptera</taxon>
        <taxon>Endopterygota</taxon>
        <taxon>Coleoptera</taxon>
        <taxon>Polyphaga</taxon>
        <taxon>Cucujiformia</taxon>
        <taxon>Coccinelloidea</taxon>
        <taxon>Coccinellidae</taxon>
        <taxon>Scymninae</taxon>
        <taxon>Scymnini</taxon>
        <taxon>Cryptolaemus</taxon>
    </lineage>
</organism>
<reference evidence="3 4" key="1">
    <citation type="journal article" date="2021" name="BMC Biol.">
        <title>Horizontally acquired antibacterial genes associated with adaptive radiation of ladybird beetles.</title>
        <authorList>
            <person name="Li H.S."/>
            <person name="Tang X.F."/>
            <person name="Huang Y.H."/>
            <person name="Xu Z.Y."/>
            <person name="Chen M.L."/>
            <person name="Du X.Y."/>
            <person name="Qiu B.Y."/>
            <person name="Chen P.T."/>
            <person name="Zhang W."/>
            <person name="Slipinski A."/>
            <person name="Escalona H.E."/>
            <person name="Waterhouse R.M."/>
            <person name="Zwick A."/>
            <person name="Pang H."/>
        </authorList>
    </citation>
    <scope>NUCLEOTIDE SEQUENCE [LARGE SCALE GENOMIC DNA]</scope>
    <source>
        <strain evidence="3">SYSU2018</strain>
    </source>
</reference>
<dbReference type="InterPro" id="IPR011990">
    <property type="entry name" value="TPR-like_helical_dom_sf"/>
</dbReference>
<proteinExistence type="predicted"/>
<comment type="caution">
    <text evidence="3">The sequence shown here is derived from an EMBL/GenBank/DDBJ whole genome shotgun (WGS) entry which is preliminary data.</text>
</comment>
<accession>A0ABD2P525</accession>
<dbReference type="InterPro" id="IPR050754">
    <property type="entry name" value="FKBP4/5/8-like"/>
</dbReference>
<name>A0ABD2P525_9CUCU</name>
<dbReference type="PANTHER" id="PTHR46512:SF10">
    <property type="entry name" value="FK506-BINDING PROTEIN-LIKE"/>
    <property type="match status" value="1"/>
</dbReference>
<dbReference type="AlphaFoldDB" id="A0ABD2P525"/>
<evidence type="ECO:0000313" key="4">
    <source>
        <dbReference type="Proteomes" id="UP001516400"/>
    </source>
</evidence>
<evidence type="ECO:0000313" key="3">
    <source>
        <dbReference type="EMBL" id="KAL3286051.1"/>
    </source>
</evidence>
<dbReference type="Pfam" id="PF13181">
    <property type="entry name" value="TPR_8"/>
    <property type="match status" value="1"/>
</dbReference>
<feature type="repeat" description="TPR" evidence="1">
    <location>
        <begin position="204"/>
        <end position="237"/>
    </location>
</feature>
<gene>
    <name evidence="3" type="ORF">HHI36_000564</name>
</gene>
<dbReference type="Pfam" id="PF18023">
    <property type="entry name" value="FKBP_N_2"/>
    <property type="match status" value="1"/>
</dbReference>
<dbReference type="Gene3D" id="1.25.40.10">
    <property type="entry name" value="Tetratricopeptide repeat domain"/>
    <property type="match status" value="1"/>
</dbReference>
<evidence type="ECO:0000259" key="2">
    <source>
        <dbReference type="Pfam" id="PF18023"/>
    </source>
</evidence>
<keyword evidence="4" id="KW-1185">Reference proteome</keyword>
<dbReference type="EMBL" id="JABFTP020000185">
    <property type="protein sequence ID" value="KAL3286051.1"/>
    <property type="molecule type" value="Genomic_DNA"/>
</dbReference>
<dbReference type="SUPFAM" id="SSF48452">
    <property type="entry name" value="TPR-like"/>
    <property type="match status" value="1"/>
</dbReference>
<dbReference type="PROSITE" id="PS50005">
    <property type="entry name" value="TPR"/>
    <property type="match status" value="1"/>
</dbReference>
<dbReference type="Proteomes" id="UP001516400">
    <property type="component" value="Unassembled WGS sequence"/>
</dbReference>
<dbReference type="InterPro" id="IPR019734">
    <property type="entry name" value="TPR_rpt"/>
</dbReference>
<feature type="domain" description="BDBT FKBP like N-terminal" evidence="2">
    <location>
        <begin position="6"/>
        <end position="96"/>
    </location>
</feature>
<dbReference type="InterPro" id="IPR040478">
    <property type="entry name" value="FKBP_N_2"/>
</dbReference>
<dbReference type="SMART" id="SM00028">
    <property type="entry name" value="TPR"/>
    <property type="match status" value="3"/>
</dbReference>
<dbReference type="PANTHER" id="PTHR46512">
    <property type="entry name" value="PEPTIDYLPROLYL ISOMERASE"/>
    <property type="match status" value="1"/>
</dbReference>
<protein>
    <recommendedName>
        <fullName evidence="2">BDBT FKBP like N-terminal domain-containing protein</fullName>
    </recommendedName>
</protein>
<keyword evidence="1" id="KW-0802">TPR repeat</keyword>
<evidence type="ECO:0000256" key="1">
    <source>
        <dbReference type="PROSITE-ProRule" id="PRU00339"/>
    </source>
</evidence>